<protein>
    <submittedName>
        <fullName evidence="4">Nucleolar GTP-binding protein</fullName>
    </submittedName>
</protein>
<proteinExistence type="predicted"/>
<gene>
    <name evidence="4" type="ORF">PanWU01x14_154560</name>
</gene>
<evidence type="ECO:0000256" key="1">
    <source>
        <dbReference type="ARBA" id="ARBA00022741"/>
    </source>
</evidence>
<sequence length="149" mass="17068">MYLICTQLQVSLERSHQQEAQVENFELNPKAVDRKSMVSKYDIEDYGLEILAREPFEDAFGPKTKRKRPRLLAADYDSLLKKAEGSQDAFEQKHAADADAEGGEVDGFRDLVRHTMFEKGQSKRIWGELYKLIDSSDVVVQVSTSYYVN</sequence>
<dbReference type="Proteomes" id="UP000237105">
    <property type="component" value="Unassembled WGS sequence"/>
</dbReference>
<dbReference type="OrthoDB" id="444945at2759"/>
<comment type="caution">
    <text evidence="4">The sequence shown here is derived from an EMBL/GenBank/DDBJ whole genome shotgun (WGS) entry which is preliminary data.</text>
</comment>
<dbReference type="Pfam" id="PF08153">
    <property type="entry name" value="NGP1NT"/>
    <property type="match status" value="1"/>
</dbReference>
<evidence type="ECO:0000259" key="3">
    <source>
        <dbReference type="Pfam" id="PF08153"/>
    </source>
</evidence>
<dbReference type="PANTHER" id="PTHR11089">
    <property type="entry name" value="GTP-BINDING PROTEIN-RELATED"/>
    <property type="match status" value="1"/>
</dbReference>
<dbReference type="AlphaFoldDB" id="A0A2P5CGF5"/>
<dbReference type="STRING" id="3476.A0A2P5CGF5"/>
<reference evidence="5" key="1">
    <citation type="submission" date="2016-06" db="EMBL/GenBank/DDBJ databases">
        <title>Parallel loss of symbiosis genes in relatives of nitrogen-fixing non-legume Parasponia.</title>
        <authorList>
            <person name="Van Velzen R."/>
            <person name="Holmer R."/>
            <person name="Bu F."/>
            <person name="Rutten L."/>
            <person name="Van Zeijl A."/>
            <person name="Liu W."/>
            <person name="Santuari L."/>
            <person name="Cao Q."/>
            <person name="Sharma T."/>
            <person name="Shen D."/>
            <person name="Roswanjaya Y."/>
            <person name="Wardhani T."/>
            <person name="Kalhor M.S."/>
            <person name="Jansen J."/>
            <person name="Van den Hoogen J."/>
            <person name="Gungor B."/>
            <person name="Hartog M."/>
            <person name="Hontelez J."/>
            <person name="Verver J."/>
            <person name="Yang W.-C."/>
            <person name="Schijlen E."/>
            <person name="Repin R."/>
            <person name="Schilthuizen M."/>
            <person name="Schranz E."/>
            <person name="Heidstra R."/>
            <person name="Miyata K."/>
            <person name="Fedorova E."/>
            <person name="Kohlen W."/>
            <person name="Bisseling T."/>
            <person name="Smit S."/>
            <person name="Geurts R."/>
        </authorList>
    </citation>
    <scope>NUCLEOTIDE SEQUENCE [LARGE SCALE GENOMIC DNA]</scope>
    <source>
        <strain evidence="5">cv. WU1-14</strain>
    </source>
</reference>
<dbReference type="EMBL" id="JXTB01000133">
    <property type="protein sequence ID" value="PON60131.1"/>
    <property type="molecule type" value="Genomic_DNA"/>
</dbReference>
<feature type="domain" description="Nucleolar GTP-binding protein 2 N-terminal" evidence="3">
    <location>
        <begin position="48"/>
        <end position="89"/>
    </location>
</feature>
<keyword evidence="5" id="KW-1185">Reference proteome</keyword>
<dbReference type="GO" id="GO:0005525">
    <property type="term" value="F:GTP binding"/>
    <property type="evidence" value="ECO:0007669"/>
    <property type="project" value="UniProtKB-KW"/>
</dbReference>
<evidence type="ECO:0000256" key="2">
    <source>
        <dbReference type="ARBA" id="ARBA00023134"/>
    </source>
</evidence>
<dbReference type="GO" id="GO:0005730">
    <property type="term" value="C:nucleolus"/>
    <property type="evidence" value="ECO:0007669"/>
    <property type="project" value="TreeGrafter"/>
</dbReference>
<keyword evidence="2" id="KW-0342">GTP-binding</keyword>
<accession>A0A2P5CGF5</accession>
<dbReference type="PANTHER" id="PTHR11089:SF9">
    <property type="entry name" value="NUCLEOLAR GTP-BINDING PROTEIN 2"/>
    <property type="match status" value="1"/>
</dbReference>
<organism evidence="4 5">
    <name type="scientific">Parasponia andersonii</name>
    <name type="common">Sponia andersonii</name>
    <dbReference type="NCBI Taxonomy" id="3476"/>
    <lineage>
        <taxon>Eukaryota</taxon>
        <taxon>Viridiplantae</taxon>
        <taxon>Streptophyta</taxon>
        <taxon>Embryophyta</taxon>
        <taxon>Tracheophyta</taxon>
        <taxon>Spermatophyta</taxon>
        <taxon>Magnoliopsida</taxon>
        <taxon>eudicotyledons</taxon>
        <taxon>Gunneridae</taxon>
        <taxon>Pentapetalae</taxon>
        <taxon>rosids</taxon>
        <taxon>fabids</taxon>
        <taxon>Rosales</taxon>
        <taxon>Cannabaceae</taxon>
        <taxon>Parasponia</taxon>
    </lineage>
</organism>
<evidence type="ECO:0000313" key="4">
    <source>
        <dbReference type="EMBL" id="PON60131.1"/>
    </source>
</evidence>
<dbReference type="InterPro" id="IPR012971">
    <property type="entry name" value="NOG2_N_dom"/>
</dbReference>
<name>A0A2P5CGF5_PARAD</name>
<dbReference type="InterPro" id="IPR050755">
    <property type="entry name" value="TRAFAC_YlqF/YawG_RiboMat"/>
</dbReference>
<keyword evidence="1" id="KW-0547">Nucleotide-binding</keyword>
<evidence type="ECO:0000313" key="5">
    <source>
        <dbReference type="Proteomes" id="UP000237105"/>
    </source>
</evidence>